<accession>A0A520XCX0</accession>
<dbReference type="Pfam" id="PF12843">
    <property type="entry name" value="QSregVF_b"/>
    <property type="match status" value="1"/>
</dbReference>
<dbReference type="InterPro" id="IPR012337">
    <property type="entry name" value="RNaseH-like_sf"/>
</dbReference>
<evidence type="ECO:0000256" key="2">
    <source>
        <dbReference type="ARBA" id="ARBA00022801"/>
    </source>
</evidence>
<reference evidence="5 6" key="1">
    <citation type="submission" date="2019-01" db="EMBL/GenBank/DDBJ databases">
        <title>Insights into ecological role of a new deltaproteobacterial order Candidatus Sinidesulfobacterales (Sva0485) by metagenomics and metatranscriptomics.</title>
        <authorList>
            <person name="Tan S."/>
            <person name="Liu J."/>
            <person name="Fang Y."/>
            <person name="Hedlund B."/>
            <person name="Lian Z.-H."/>
            <person name="Huang L.-Y."/>
            <person name="Li J.-T."/>
            <person name="Huang L.-N."/>
            <person name="Li W.-J."/>
            <person name="Jiang H.-C."/>
            <person name="Dong H.-L."/>
            <person name="Shu W.-S."/>
        </authorList>
    </citation>
    <scope>NUCLEOTIDE SEQUENCE [LARGE SCALE GENOMIC DNA]</scope>
    <source>
        <strain evidence="5">AP4</strain>
    </source>
</reference>
<keyword evidence="3 5" id="KW-0269">Exonuclease</keyword>
<dbReference type="AlphaFoldDB" id="A0A520XCX0"/>
<dbReference type="PANTHER" id="PTHR30231">
    <property type="entry name" value="DNA POLYMERASE III SUBUNIT EPSILON"/>
    <property type="match status" value="1"/>
</dbReference>
<name>A0A520XCX0_9DELT</name>
<dbReference type="GO" id="GO:0003676">
    <property type="term" value="F:nucleic acid binding"/>
    <property type="evidence" value="ECO:0007669"/>
    <property type="project" value="InterPro"/>
</dbReference>
<dbReference type="SUPFAM" id="SSF53098">
    <property type="entry name" value="Ribonuclease H-like"/>
    <property type="match status" value="1"/>
</dbReference>
<feature type="domain" description="Exonuclease" evidence="4">
    <location>
        <begin position="5"/>
        <end position="168"/>
    </location>
</feature>
<dbReference type="EMBL" id="SHMQ01000013">
    <property type="protein sequence ID" value="RZV39011.1"/>
    <property type="molecule type" value="Genomic_DNA"/>
</dbReference>
<evidence type="ECO:0000313" key="6">
    <source>
        <dbReference type="Proteomes" id="UP000322454"/>
    </source>
</evidence>
<gene>
    <name evidence="5" type="ORF">EVJ48_05860</name>
</gene>
<dbReference type="InterPro" id="IPR024530">
    <property type="entry name" value="QSregVF_b"/>
</dbReference>
<comment type="caution">
    <text evidence="5">The sequence shown here is derived from an EMBL/GenBank/DDBJ whole genome shotgun (WGS) entry which is preliminary data.</text>
</comment>
<dbReference type="InterPro" id="IPR013520">
    <property type="entry name" value="Ribonucl_H"/>
</dbReference>
<organism evidence="5 6">
    <name type="scientific">Candidatus Acidulodesulfobacterium acidiphilum</name>
    <dbReference type="NCBI Taxonomy" id="2597224"/>
    <lineage>
        <taxon>Bacteria</taxon>
        <taxon>Deltaproteobacteria</taxon>
        <taxon>Candidatus Acidulodesulfobacterales</taxon>
        <taxon>Candidatus Acidulodesulfobacterium</taxon>
    </lineage>
</organism>
<sequence>MENKTAVIFDTETTGFTQPVLIEAAGIIINGNPLNEQDDTFVKRYNPGKPISFGAMAIHNILDCELKDCPPASEFKLPDNTAYIIGHNIDYDWQVIGKPQVKRIDTLAMAKKIWQGFDSYNLSALTYALTEPERRPEVRKILVDRHNALTDAKLCLDILRLILKEKPELTSWGSIWKFSEEARIPDTMPFGKHKGMPIKDVPKDYKEWLKGQPDIDEYLLKALVS</sequence>
<dbReference type="Proteomes" id="UP000322454">
    <property type="component" value="Unassembled WGS sequence"/>
</dbReference>
<evidence type="ECO:0000259" key="4">
    <source>
        <dbReference type="SMART" id="SM00479"/>
    </source>
</evidence>
<evidence type="ECO:0000256" key="1">
    <source>
        <dbReference type="ARBA" id="ARBA00022722"/>
    </source>
</evidence>
<proteinExistence type="predicted"/>
<dbReference type="Gene3D" id="3.30.420.10">
    <property type="entry name" value="Ribonuclease H-like superfamily/Ribonuclease H"/>
    <property type="match status" value="1"/>
</dbReference>
<dbReference type="Pfam" id="PF00929">
    <property type="entry name" value="RNase_T"/>
    <property type="match status" value="1"/>
</dbReference>
<keyword evidence="1" id="KW-0540">Nuclease</keyword>
<dbReference type="InterPro" id="IPR036397">
    <property type="entry name" value="RNaseH_sf"/>
</dbReference>
<dbReference type="SMART" id="SM00479">
    <property type="entry name" value="EXOIII"/>
    <property type="match status" value="1"/>
</dbReference>
<dbReference type="CDD" id="cd06127">
    <property type="entry name" value="DEDDh"/>
    <property type="match status" value="1"/>
</dbReference>
<evidence type="ECO:0000256" key="3">
    <source>
        <dbReference type="ARBA" id="ARBA00022839"/>
    </source>
</evidence>
<evidence type="ECO:0000313" key="5">
    <source>
        <dbReference type="EMBL" id="RZV39011.1"/>
    </source>
</evidence>
<keyword evidence="2" id="KW-0378">Hydrolase</keyword>
<dbReference type="GO" id="GO:0008408">
    <property type="term" value="F:3'-5' exonuclease activity"/>
    <property type="evidence" value="ECO:0007669"/>
    <property type="project" value="TreeGrafter"/>
</dbReference>
<dbReference type="PANTHER" id="PTHR30231:SF4">
    <property type="entry name" value="PROTEIN NEN2"/>
    <property type="match status" value="1"/>
</dbReference>
<protein>
    <submittedName>
        <fullName evidence="5">3'-5' exonuclease</fullName>
    </submittedName>
</protein>